<evidence type="ECO:0000256" key="6">
    <source>
        <dbReference type="ARBA" id="ARBA00022801"/>
    </source>
</evidence>
<evidence type="ECO:0000256" key="4">
    <source>
        <dbReference type="ARBA" id="ARBA00022722"/>
    </source>
</evidence>
<gene>
    <name evidence="10" type="ORF">Pfra01_000613000</name>
</gene>
<keyword evidence="4" id="KW-0540">Nuclease</keyword>
<evidence type="ECO:0000313" key="11">
    <source>
        <dbReference type="Proteomes" id="UP001165121"/>
    </source>
</evidence>
<dbReference type="AlphaFoldDB" id="A0A9W6X312"/>
<sequence>MGDMTVGDTTISTQSMLLDCGATTIYASRRWVEEHQLKTTKFKDKSIRVKLGDNQIVEAELEILPVKIQVSGLDEAYDCVAVVYAIPNEFDCIIGIPFFEDMQPQIDWRGRRIEGTKTKTLRWERSGNTCGPIDEGGPVIASGFRRSVEAKGLPAKRPDSCRGAALESDVKPPVEPDRDLEQREAPNGVNGLQKDASTGKGSVVQGDAESLRREGTAGEACRNSSTKGKDTFVEKMFTLGVVDEAGIQTKYITRKKLRNFLRIKTKSTNEPEFMLALSNDTIKQVVRSLQRRVQPDNVGSAKAQRYLETDWDSFRDNPALQLLREYKDNVFQPELPEGLPEKRDIEHRIDVQDPKLAMYRQQWRQSPEQQREIVRWVENMVKKKLIRPSISPHAAPTFCVRKPVGWRIVHDYRYLNSNTIRQSIPMTRKEDILDAMSSAYWFSTMDLMSAYYQVCMRDEDIKYTAFQAPNGLWEYLALPMGVCNAPATMHRLTSRLFRCLENTKSVYDDIYIFSKPRNIEDHLKALRKTLDILSDNKLYVKLAKCVFCADEIPCLGDFVGRNGVRMDSDKVQTIKDWPIPRTQEELHSFLGLTGYVQRFCPEYALLTATMFALLKKQHKRNANIHLSDEQLKNFKELKRRLCNPPVLHLPDFSHPMHLRTDASKFVVGGVLFQVVDGVERPIAYTNRKMKAAELNYPTQQQELLAIVHALATFRIYCLDKPPIVESDHKSLEGFFTQKMANRRPARWYDILGEYQPTFSYLRGAMNGIADALSRRLDLYPETKFFHDLRITGFDHTSFTIAISEVTSNFELVTSSKNAYLKDSEAQAIFAAIKKCKTNLKPQCEHQHQKKYRCYSEANGLLWYQTTIDDDPRVAVPNDVKLRQIIISKCHDSNYGGHPGTERTYLTLAKRWYWSKMLVYSDVYRRL</sequence>
<dbReference type="CDD" id="cd09274">
    <property type="entry name" value="RNase_HI_RT_Ty3"/>
    <property type="match status" value="1"/>
</dbReference>
<dbReference type="PANTHER" id="PTHR37984">
    <property type="entry name" value="PROTEIN CBG26694"/>
    <property type="match status" value="1"/>
</dbReference>
<organism evidence="10 11">
    <name type="scientific">Phytophthora fragariaefolia</name>
    <dbReference type="NCBI Taxonomy" id="1490495"/>
    <lineage>
        <taxon>Eukaryota</taxon>
        <taxon>Sar</taxon>
        <taxon>Stramenopiles</taxon>
        <taxon>Oomycota</taxon>
        <taxon>Peronosporomycetes</taxon>
        <taxon>Peronosporales</taxon>
        <taxon>Peronosporaceae</taxon>
        <taxon>Phytophthora</taxon>
    </lineage>
</organism>
<dbReference type="InterPro" id="IPR043128">
    <property type="entry name" value="Rev_trsase/Diguanyl_cyclase"/>
</dbReference>
<keyword evidence="5" id="KW-0255">Endonuclease</keyword>
<evidence type="ECO:0000259" key="9">
    <source>
        <dbReference type="PROSITE" id="PS50878"/>
    </source>
</evidence>
<dbReference type="CDD" id="cd00303">
    <property type="entry name" value="retropepsin_like"/>
    <property type="match status" value="1"/>
</dbReference>
<dbReference type="Proteomes" id="UP001165121">
    <property type="component" value="Unassembled WGS sequence"/>
</dbReference>
<keyword evidence="11" id="KW-1185">Reference proteome</keyword>
<dbReference type="Pfam" id="PF17917">
    <property type="entry name" value="RT_RNaseH"/>
    <property type="match status" value="1"/>
</dbReference>
<dbReference type="Gene3D" id="2.40.70.10">
    <property type="entry name" value="Acid Proteases"/>
    <property type="match status" value="1"/>
</dbReference>
<keyword evidence="7" id="KW-0695">RNA-directed DNA polymerase</keyword>
<dbReference type="InterPro" id="IPR041373">
    <property type="entry name" value="RT_RNaseH"/>
</dbReference>
<evidence type="ECO:0000256" key="5">
    <source>
        <dbReference type="ARBA" id="ARBA00022759"/>
    </source>
</evidence>
<evidence type="ECO:0000256" key="2">
    <source>
        <dbReference type="ARBA" id="ARBA00022679"/>
    </source>
</evidence>
<dbReference type="CDD" id="cd01647">
    <property type="entry name" value="RT_LTR"/>
    <property type="match status" value="1"/>
</dbReference>
<dbReference type="EC" id="2.7.7.49" evidence="1"/>
<dbReference type="InterPro" id="IPR043502">
    <property type="entry name" value="DNA/RNA_pol_sf"/>
</dbReference>
<dbReference type="GO" id="GO:0003964">
    <property type="term" value="F:RNA-directed DNA polymerase activity"/>
    <property type="evidence" value="ECO:0007669"/>
    <property type="project" value="UniProtKB-KW"/>
</dbReference>
<dbReference type="SUPFAM" id="SSF56672">
    <property type="entry name" value="DNA/RNA polymerases"/>
    <property type="match status" value="1"/>
</dbReference>
<dbReference type="Gene3D" id="1.10.340.70">
    <property type="match status" value="1"/>
</dbReference>
<name>A0A9W6X312_9STRA</name>
<feature type="domain" description="Reverse transcriptase" evidence="9">
    <location>
        <begin position="381"/>
        <end position="594"/>
    </location>
</feature>
<dbReference type="InterPro" id="IPR021109">
    <property type="entry name" value="Peptidase_aspartic_dom_sf"/>
</dbReference>
<keyword evidence="6" id="KW-0378">Hydrolase</keyword>
<reference evidence="10" key="1">
    <citation type="submission" date="2023-04" db="EMBL/GenBank/DDBJ databases">
        <title>Phytophthora fragariaefolia NBRC 109709.</title>
        <authorList>
            <person name="Ichikawa N."/>
            <person name="Sato H."/>
            <person name="Tonouchi N."/>
        </authorList>
    </citation>
    <scope>NUCLEOTIDE SEQUENCE</scope>
    <source>
        <strain evidence="10">NBRC 109709</strain>
    </source>
</reference>
<dbReference type="GO" id="GO:0004519">
    <property type="term" value="F:endonuclease activity"/>
    <property type="evidence" value="ECO:0007669"/>
    <property type="project" value="UniProtKB-KW"/>
</dbReference>
<dbReference type="InterPro" id="IPR000477">
    <property type="entry name" value="RT_dom"/>
</dbReference>
<protein>
    <recommendedName>
        <fullName evidence="1">RNA-directed DNA polymerase</fullName>
        <ecNumber evidence="1">2.7.7.49</ecNumber>
    </recommendedName>
</protein>
<evidence type="ECO:0000313" key="10">
    <source>
        <dbReference type="EMBL" id="GMF29027.1"/>
    </source>
</evidence>
<evidence type="ECO:0000256" key="1">
    <source>
        <dbReference type="ARBA" id="ARBA00012493"/>
    </source>
</evidence>
<dbReference type="InterPro" id="IPR050951">
    <property type="entry name" value="Retrovirus_Pol_polyprotein"/>
</dbReference>
<dbReference type="Pfam" id="PF00078">
    <property type="entry name" value="RVT_1"/>
    <property type="match status" value="1"/>
</dbReference>
<feature type="region of interest" description="Disordered" evidence="8">
    <location>
        <begin position="151"/>
        <end position="226"/>
    </location>
</feature>
<proteinExistence type="predicted"/>
<dbReference type="OrthoDB" id="102286at2759"/>
<evidence type="ECO:0000256" key="8">
    <source>
        <dbReference type="SAM" id="MobiDB-lite"/>
    </source>
</evidence>
<dbReference type="FunFam" id="3.30.70.270:FF:000020">
    <property type="entry name" value="Transposon Tf2-6 polyprotein-like Protein"/>
    <property type="match status" value="1"/>
</dbReference>
<feature type="compositionally biased region" description="Basic and acidic residues" evidence="8">
    <location>
        <begin position="168"/>
        <end position="184"/>
    </location>
</feature>
<dbReference type="PROSITE" id="PS50878">
    <property type="entry name" value="RT_POL"/>
    <property type="match status" value="1"/>
</dbReference>
<keyword evidence="2" id="KW-0808">Transferase</keyword>
<dbReference type="Gene3D" id="3.30.70.270">
    <property type="match status" value="2"/>
</dbReference>
<evidence type="ECO:0000256" key="7">
    <source>
        <dbReference type="ARBA" id="ARBA00022918"/>
    </source>
</evidence>
<dbReference type="Pfam" id="PF17921">
    <property type="entry name" value="Integrase_H2C2"/>
    <property type="match status" value="1"/>
</dbReference>
<keyword evidence="3" id="KW-0548">Nucleotidyltransferase</keyword>
<accession>A0A9W6X312</accession>
<dbReference type="PANTHER" id="PTHR37984:SF5">
    <property type="entry name" value="PROTEIN NYNRIN-LIKE"/>
    <property type="match status" value="1"/>
</dbReference>
<dbReference type="GO" id="GO:0016787">
    <property type="term" value="F:hydrolase activity"/>
    <property type="evidence" value="ECO:0007669"/>
    <property type="project" value="UniProtKB-KW"/>
</dbReference>
<dbReference type="InterPro" id="IPR041588">
    <property type="entry name" value="Integrase_H2C2"/>
</dbReference>
<evidence type="ECO:0000256" key="3">
    <source>
        <dbReference type="ARBA" id="ARBA00022695"/>
    </source>
</evidence>
<dbReference type="Gene3D" id="3.10.10.10">
    <property type="entry name" value="HIV Type 1 Reverse Transcriptase, subunit A, domain 1"/>
    <property type="match status" value="1"/>
</dbReference>
<comment type="caution">
    <text evidence="10">The sequence shown here is derived from an EMBL/GenBank/DDBJ whole genome shotgun (WGS) entry which is preliminary data.</text>
</comment>
<dbReference type="EMBL" id="BSXT01000514">
    <property type="protein sequence ID" value="GMF29027.1"/>
    <property type="molecule type" value="Genomic_DNA"/>
</dbReference>